<dbReference type="AlphaFoldDB" id="A0A8S1N545"/>
<dbReference type="Pfam" id="PF08240">
    <property type="entry name" value="ADH_N"/>
    <property type="match status" value="1"/>
</dbReference>
<evidence type="ECO:0000313" key="5">
    <source>
        <dbReference type="Proteomes" id="UP000688137"/>
    </source>
</evidence>
<dbReference type="InterPro" id="IPR013154">
    <property type="entry name" value="ADH-like_N"/>
</dbReference>
<feature type="domain" description="Enoyl reductase (ER)" evidence="3">
    <location>
        <begin position="17"/>
        <end position="328"/>
    </location>
</feature>
<protein>
    <recommendedName>
        <fullName evidence="3">Enoyl reductase (ER) domain-containing protein</fullName>
    </recommendedName>
</protein>
<dbReference type="CDD" id="cd08291">
    <property type="entry name" value="ETR_like_1"/>
    <property type="match status" value="1"/>
</dbReference>
<comment type="caution">
    <text evidence="4">The sequence shown here is derived from an EMBL/GenBank/DDBJ whole genome shotgun (WGS) entry which is preliminary data.</text>
</comment>
<dbReference type="GO" id="GO:0016651">
    <property type="term" value="F:oxidoreductase activity, acting on NAD(P)H"/>
    <property type="evidence" value="ECO:0007669"/>
    <property type="project" value="TreeGrafter"/>
</dbReference>
<dbReference type="SMART" id="SM00829">
    <property type="entry name" value="PKS_ER"/>
    <property type="match status" value="1"/>
</dbReference>
<sequence length="332" mass="36701">MAELPKSYLGAQVIESGKPLQINEIQIPELQQGEVLIKVEAAPIDQLDLVSAGAENYLNKQVPFVLGAEGSGIIVAKHESVQNLEIGQKVSFLTLSKFGAYGQYSVANISFVLPLPENLSFEQGASAIGNPVTVMLMLEEAKEQKAKAVINTAAASALGRQFVRYFQSNGIEVINIIRRKEQENTLKQDGAKYILNSSDPNFLKDLEQLITELKVTLFFDAIGGEITGKIFKLLPSGSITYIYGMLSGTNFEIDGKEILTRGKIIKNFSLLSTKHPFNPFSHQEALSRLHELLQSQLQTHYHKQYSLNQINEALEDQKQNGSIGKVLIRPNK</sequence>
<dbReference type="PANTHER" id="PTHR48106:SF18">
    <property type="entry name" value="QUINONE OXIDOREDUCTASE PIG3"/>
    <property type="match status" value="1"/>
</dbReference>
<evidence type="ECO:0000313" key="4">
    <source>
        <dbReference type="EMBL" id="CAD8082164.1"/>
    </source>
</evidence>
<keyword evidence="5" id="KW-1185">Reference proteome</keyword>
<dbReference type="GO" id="GO:0070402">
    <property type="term" value="F:NADPH binding"/>
    <property type="evidence" value="ECO:0007669"/>
    <property type="project" value="TreeGrafter"/>
</dbReference>
<dbReference type="InterPro" id="IPR020843">
    <property type="entry name" value="ER"/>
</dbReference>
<keyword evidence="2" id="KW-0560">Oxidoreductase</keyword>
<dbReference type="Proteomes" id="UP000688137">
    <property type="component" value="Unassembled WGS sequence"/>
</dbReference>
<evidence type="ECO:0000259" key="3">
    <source>
        <dbReference type="SMART" id="SM00829"/>
    </source>
</evidence>
<proteinExistence type="predicted"/>
<accession>A0A8S1N545</accession>
<dbReference type="OMA" id="LQTHYHK"/>
<evidence type="ECO:0000256" key="2">
    <source>
        <dbReference type="ARBA" id="ARBA00023002"/>
    </source>
</evidence>
<reference evidence="4" key="1">
    <citation type="submission" date="2021-01" db="EMBL/GenBank/DDBJ databases">
        <authorList>
            <consortium name="Genoscope - CEA"/>
            <person name="William W."/>
        </authorList>
    </citation>
    <scope>NUCLEOTIDE SEQUENCE</scope>
</reference>
<dbReference type="EMBL" id="CAJJDM010000070">
    <property type="protein sequence ID" value="CAD8082164.1"/>
    <property type="molecule type" value="Genomic_DNA"/>
</dbReference>
<dbReference type="PANTHER" id="PTHR48106">
    <property type="entry name" value="QUINONE OXIDOREDUCTASE PIG3-RELATED"/>
    <property type="match status" value="1"/>
</dbReference>
<name>A0A8S1N545_PARPR</name>
<evidence type="ECO:0000256" key="1">
    <source>
        <dbReference type="ARBA" id="ARBA00022857"/>
    </source>
</evidence>
<dbReference type="Pfam" id="PF13602">
    <property type="entry name" value="ADH_zinc_N_2"/>
    <property type="match status" value="1"/>
</dbReference>
<keyword evidence="1" id="KW-0521">NADP</keyword>
<gene>
    <name evidence="4" type="ORF">PPRIM_AZ9-3.1.T0670117</name>
</gene>
<organism evidence="4 5">
    <name type="scientific">Paramecium primaurelia</name>
    <dbReference type="NCBI Taxonomy" id="5886"/>
    <lineage>
        <taxon>Eukaryota</taxon>
        <taxon>Sar</taxon>
        <taxon>Alveolata</taxon>
        <taxon>Ciliophora</taxon>
        <taxon>Intramacronucleata</taxon>
        <taxon>Oligohymenophorea</taxon>
        <taxon>Peniculida</taxon>
        <taxon>Parameciidae</taxon>
        <taxon>Paramecium</taxon>
    </lineage>
</organism>